<gene>
    <name evidence="1" type="ORF">JIP62_07520</name>
</gene>
<protein>
    <recommendedName>
        <fullName evidence="3">PilZ domain-containing protein</fullName>
    </recommendedName>
</protein>
<accession>A0ABX7BT53</accession>
<organism evidence="1 2">
    <name type="scientific">Brevundimonas vitisensis</name>
    <dbReference type="NCBI Taxonomy" id="2800818"/>
    <lineage>
        <taxon>Bacteria</taxon>
        <taxon>Pseudomonadati</taxon>
        <taxon>Pseudomonadota</taxon>
        <taxon>Alphaproteobacteria</taxon>
        <taxon>Caulobacterales</taxon>
        <taxon>Caulobacteraceae</taxon>
        <taxon>Brevundimonas</taxon>
    </lineage>
</organism>
<sequence>MTNALPAIPADSPTYFEQVISIHDLFMVLAAKGTTIIEGRTFNRCVLQGPAVLLAAGGVLFDDCDMGPSGGDVRNLLLKPVGPQKVVGAIPLKDCRFIGCRFYAIGFTGNDEFLTSFQRDVRSRGGAA</sequence>
<reference evidence="1 2" key="1">
    <citation type="submission" date="2021-01" db="EMBL/GenBank/DDBJ databases">
        <title>Brevundimonas vitis sp. nov., an bacterium isolated from grape (Vitis vinifera).</title>
        <authorList>
            <person name="Jiang L."/>
            <person name="Lee J."/>
        </authorList>
    </citation>
    <scope>NUCLEOTIDE SEQUENCE [LARGE SCALE GENOMIC DNA]</scope>
    <source>
        <strain evidence="1 2">GRTSA-9</strain>
    </source>
</reference>
<dbReference type="EMBL" id="CP067977">
    <property type="protein sequence ID" value="QQQ19923.1"/>
    <property type="molecule type" value="Genomic_DNA"/>
</dbReference>
<dbReference type="RefSeq" id="WP_201104423.1">
    <property type="nucleotide sequence ID" value="NZ_CP067977.1"/>
</dbReference>
<evidence type="ECO:0000313" key="1">
    <source>
        <dbReference type="EMBL" id="QQQ19923.1"/>
    </source>
</evidence>
<proteinExistence type="predicted"/>
<dbReference type="Proteomes" id="UP000595448">
    <property type="component" value="Chromosome"/>
</dbReference>
<name>A0ABX7BT53_9CAUL</name>
<keyword evidence="2" id="KW-1185">Reference proteome</keyword>
<evidence type="ECO:0008006" key="3">
    <source>
        <dbReference type="Google" id="ProtNLM"/>
    </source>
</evidence>
<evidence type="ECO:0000313" key="2">
    <source>
        <dbReference type="Proteomes" id="UP000595448"/>
    </source>
</evidence>